<dbReference type="InterPro" id="IPR003680">
    <property type="entry name" value="Flavodoxin_fold"/>
</dbReference>
<dbReference type="EMBL" id="JAVDXO010000002">
    <property type="protein sequence ID" value="MDR7305864.1"/>
    <property type="molecule type" value="Genomic_DNA"/>
</dbReference>
<dbReference type="PANTHER" id="PTHR47307:SF2">
    <property type="entry name" value="GLUTATHIONE-REGULATED POTASSIUM-EFFLUX SYSTEM ANCILLARY PROTEIN KEFF"/>
    <property type="match status" value="1"/>
</dbReference>
<gene>
    <name evidence="3" type="ORF">J2X15_001142</name>
</gene>
<dbReference type="RefSeq" id="WP_310340171.1">
    <property type="nucleotide sequence ID" value="NZ_JAVDXO010000002.1"/>
</dbReference>
<dbReference type="Pfam" id="PF02525">
    <property type="entry name" value="Flavodoxin_2"/>
    <property type="match status" value="1"/>
</dbReference>
<feature type="domain" description="Flavodoxin-like fold" evidence="2">
    <location>
        <begin position="19"/>
        <end position="183"/>
    </location>
</feature>
<evidence type="ECO:0000313" key="3">
    <source>
        <dbReference type="EMBL" id="MDR7305864.1"/>
    </source>
</evidence>
<organism evidence="3 4">
    <name type="scientific">Rhodoferax saidenbachensis</name>
    <dbReference type="NCBI Taxonomy" id="1484693"/>
    <lineage>
        <taxon>Bacteria</taxon>
        <taxon>Pseudomonadati</taxon>
        <taxon>Pseudomonadota</taxon>
        <taxon>Betaproteobacteria</taxon>
        <taxon>Burkholderiales</taxon>
        <taxon>Comamonadaceae</taxon>
        <taxon>Rhodoferax</taxon>
    </lineage>
</organism>
<protein>
    <submittedName>
        <fullName evidence="3">Glutathione-regulated potassium-efflux system ancillary protein KefF</fullName>
    </submittedName>
</protein>
<reference evidence="3 4" key="1">
    <citation type="submission" date="2023-07" db="EMBL/GenBank/DDBJ databases">
        <title>Sorghum-associated microbial communities from plants grown in Nebraska, USA.</title>
        <authorList>
            <person name="Schachtman D."/>
        </authorList>
    </citation>
    <scope>NUCLEOTIDE SEQUENCE [LARGE SCALE GENOMIC DNA]</scope>
    <source>
        <strain evidence="3 4">BE308</strain>
    </source>
</reference>
<dbReference type="InterPro" id="IPR029039">
    <property type="entry name" value="Flavoprotein-like_sf"/>
</dbReference>
<accession>A0ABU1ZJY9</accession>
<dbReference type="InterPro" id="IPR046980">
    <property type="entry name" value="KefG/KefF"/>
</dbReference>
<evidence type="ECO:0000313" key="4">
    <source>
        <dbReference type="Proteomes" id="UP001268089"/>
    </source>
</evidence>
<comment type="caution">
    <text evidence="3">The sequence shown here is derived from an EMBL/GenBank/DDBJ whole genome shotgun (WGS) entry which is preliminary data.</text>
</comment>
<sequence length="220" mass="24457">MDTEHQAPPATAPNPARPIYVVAAHPNWRESRVNRRLLQAARAADTATVCDLYAHYPDYHIAVPTEQARLQDAQLVVLLHPVQWYSMPALLKLWLDDVLAHGWAYGGGHALQGKDLWLVATTGGPEGSYHPQGYNRYFFDAFMPPYEQTAALCGMRFLPPMVLHGAHSVDAAEVDAHVAMFAERLANYPQWPELDEMEGCPACVVPDTDRPTHETVGAQH</sequence>
<keyword evidence="4" id="KW-1185">Reference proteome</keyword>
<dbReference type="Gene3D" id="3.40.50.360">
    <property type="match status" value="1"/>
</dbReference>
<evidence type="ECO:0000259" key="2">
    <source>
        <dbReference type="Pfam" id="PF02525"/>
    </source>
</evidence>
<name>A0ABU1ZJY9_9BURK</name>
<evidence type="ECO:0000256" key="1">
    <source>
        <dbReference type="ARBA" id="ARBA00023002"/>
    </source>
</evidence>
<dbReference type="Proteomes" id="UP001268089">
    <property type="component" value="Unassembled WGS sequence"/>
</dbReference>
<dbReference type="PANTHER" id="PTHR47307">
    <property type="entry name" value="GLUTATHIONE-REGULATED POTASSIUM-EFFLUX SYSTEM ANCILLARY PROTEIN KEFG"/>
    <property type="match status" value="1"/>
</dbReference>
<dbReference type="SUPFAM" id="SSF52218">
    <property type="entry name" value="Flavoproteins"/>
    <property type="match status" value="1"/>
</dbReference>
<keyword evidence="1" id="KW-0560">Oxidoreductase</keyword>
<proteinExistence type="predicted"/>